<feature type="compositionally biased region" description="Basic residues" evidence="1">
    <location>
        <begin position="236"/>
        <end position="247"/>
    </location>
</feature>
<dbReference type="PaxDb" id="4097-A0A1S3ZFD7"/>
<dbReference type="PANTHER" id="PTHR46033:SF8">
    <property type="entry name" value="PROTEIN MAINTENANCE OF MERISTEMS-LIKE"/>
    <property type="match status" value="1"/>
</dbReference>
<feature type="region of interest" description="Disordered" evidence="1">
    <location>
        <begin position="236"/>
        <end position="260"/>
    </location>
</feature>
<dbReference type="Pfam" id="PF10536">
    <property type="entry name" value="PMD"/>
    <property type="match status" value="1"/>
</dbReference>
<name>A0A1S3ZFD7_TOBAC</name>
<dbReference type="OMA" id="TTWETTH"/>
<dbReference type="AlphaFoldDB" id="A0A1S3ZFD7"/>
<feature type="domain" description="Aminotransferase-like plant mobile" evidence="2">
    <location>
        <begin position="7"/>
        <end position="128"/>
    </location>
</feature>
<reference evidence="3" key="1">
    <citation type="submission" date="2025-08" db="UniProtKB">
        <authorList>
            <consortium name="RefSeq"/>
        </authorList>
    </citation>
    <scope>IDENTIFICATION</scope>
</reference>
<proteinExistence type="predicted"/>
<dbReference type="PANTHER" id="PTHR46033">
    <property type="entry name" value="PROTEIN MAIN-LIKE 2"/>
    <property type="match status" value="1"/>
</dbReference>
<protein>
    <submittedName>
        <fullName evidence="3">Serine/threonine-protein phosphatase 7 long form homolog</fullName>
    </submittedName>
</protein>
<sequence>MLLQVTLKNQNSKFIWTPYSDALIVALPDYCLADRLMWGSSVPLFCLDIVEHHVTERVLCQFGKPHIVPTSTTWETTHYKRDDCTRVDDQYLAWIQDQIFTWDQRFHLIPPPFTKSQDTEHDYMPWYRGVTRLFVGNPIHRAGSRHVPYAGRHEALAIGLHLVHQLGLQMQQHAGDPAIALQEYGRQITELAARTLHRAREDERLEYVPAFVAPEHYHQGMPVPRARGRRGRVVPRGRAIPRGRGGHRGGGPQQGGVEVP</sequence>
<dbReference type="InterPro" id="IPR044824">
    <property type="entry name" value="MAIN-like"/>
</dbReference>
<dbReference type="KEGG" id="nta:107786068"/>
<gene>
    <name evidence="3" type="primary">LOC107786068</name>
</gene>
<evidence type="ECO:0000256" key="1">
    <source>
        <dbReference type="SAM" id="MobiDB-lite"/>
    </source>
</evidence>
<accession>A0A1S3ZFD7</accession>
<dbReference type="OrthoDB" id="1298653at2759"/>
<dbReference type="RefSeq" id="XP_016462987.1">
    <property type="nucleotide sequence ID" value="XM_016607501.1"/>
</dbReference>
<dbReference type="GO" id="GO:0010073">
    <property type="term" value="P:meristem maintenance"/>
    <property type="evidence" value="ECO:0007669"/>
    <property type="project" value="InterPro"/>
</dbReference>
<evidence type="ECO:0000313" key="3">
    <source>
        <dbReference type="RefSeq" id="XP_016462987.1"/>
    </source>
</evidence>
<organism evidence="3">
    <name type="scientific">Nicotiana tabacum</name>
    <name type="common">Common tobacco</name>
    <dbReference type="NCBI Taxonomy" id="4097"/>
    <lineage>
        <taxon>Eukaryota</taxon>
        <taxon>Viridiplantae</taxon>
        <taxon>Streptophyta</taxon>
        <taxon>Embryophyta</taxon>
        <taxon>Tracheophyta</taxon>
        <taxon>Spermatophyta</taxon>
        <taxon>Magnoliopsida</taxon>
        <taxon>eudicotyledons</taxon>
        <taxon>Gunneridae</taxon>
        <taxon>Pentapetalae</taxon>
        <taxon>asterids</taxon>
        <taxon>lamiids</taxon>
        <taxon>Solanales</taxon>
        <taxon>Solanaceae</taxon>
        <taxon>Nicotianoideae</taxon>
        <taxon>Nicotianeae</taxon>
        <taxon>Nicotiana</taxon>
    </lineage>
</organism>
<dbReference type="InterPro" id="IPR019557">
    <property type="entry name" value="AminoTfrase-like_pln_mobile"/>
</dbReference>
<evidence type="ECO:0000259" key="2">
    <source>
        <dbReference type="Pfam" id="PF10536"/>
    </source>
</evidence>